<sequence>MGDPRPNRTKKRLREKSLNNSIERLQLASFFLSPIDIRKYGSIEPSTKSFLNRSSSPVPFNE</sequence>
<protein>
    <submittedName>
        <fullName evidence="1">Uncharacterized protein</fullName>
    </submittedName>
</protein>
<dbReference type="EMBL" id="KY774314">
    <property type="protein sequence ID" value="ART30474.1"/>
    <property type="molecule type" value="Genomic_DNA"/>
</dbReference>
<proteinExistence type="predicted"/>
<keyword evidence="1" id="KW-0496">Mitochondrion</keyword>
<organism evidence="1">
    <name type="scientific">Utricularia reniformis</name>
    <dbReference type="NCBI Taxonomy" id="192314"/>
    <lineage>
        <taxon>Eukaryota</taxon>
        <taxon>Viridiplantae</taxon>
        <taxon>Streptophyta</taxon>
        <taxon>Embryophyta</taxon>
        <taxon>Tracheophyta</taxon>
        <taxon>Spermatophyta</taxon>
        <taxon>Magnoliopsida</taxon>
        <taxon>eudicotyledons</taxon>
        <taxon>Gunneridae</taxon>
        <taxon>Pentapetalae</taxon>
        <taxon>asterids</taxon>
        <taxon>lamiids</taxon>
        <taxon>Lamiales</taxon>
        <taxon>Lentibulariaceae</taxon>
        <taxon>Utricularia</taxon>
    </lineage>
</organism>
<gene>
    <name evidence="1" type="ORF">AEK19_MT0194</name>
</gene>
<reference evidence="1" key="1">
    <citation type="submission" date="2017-03" db="EMBL/GenBank/DDBJ databases">
        <title>The mitochondrial genome of the carnivorous plant Utricularia reniformis (Lentibulariaceae): structure, comparative analysis and evolutionary landmarks.</title>
        <authorList>
            <person name="Silva S.R."/>
            <person name="Alvarenga D.O."/>
            <person name="Michael T.P."/>
            <person name="Miranda V.F.O."/>
            <person name="Varani A.M."/>
        </authorList>
    </citation>
    <scope>NUCLEOTIDE SEQUENCE</scope>
</reference>
<dbReference type="AlphaFoldDB" id="A0A1Y0AZA4"/>
<evidence type="ECO:0000313" key="1">
    <source>
        <dbReference type="EMBL" id="ART30474.1"/>
    </source>
</evidence>
<name>A0A1Y0AZA4_9LAMI</name>
<geneLocation type="mitochondrion" evidence="1"/>
<accession>A0A1Y0AZA4</accession>